<dbReference type="Gene3D" id="3.40.710.10">
    <property type="entry name" value="DD-peptidase/beta-lactamase superfamily"/>
    <property type="match status" value="1"/>
</dbReference>
<gene>
    <name evidence="4" type="ORF">AT746_00110</name>
</gene>
<dbReference type="RefSeq" id="WP_062474725.1">
    <property type="nucleotide sequence ID" value="NZ_CP013650.1"/>
</dbReference>
<protein>
    <submittedName>
        <fullName evidence="4">Serine hydrolase</fullName>
    </submittedName>
</protein>
<feature type="signal peptide" evidence="2">
    <location>
        <begin position="1"/>
        <end position="19"/>
    </location>
</feature>
<dbReference type="InterPro" id="IPR012338">
    <property type="entry name" value="Beta-lactam/transpept-like"/>
</dbReference>
<keyword evidence="2" id="KW-0732">Signal</keyword>
<keyword evidence="4" id="KW-0378">Hydrolase</keyword>
<organism evidence="4 5">
    <name type="scientific">Lacimicrobium alkaliphilum</name>
    <dbReference type="NCBI Taxonomy" id="1526571"/>
    <lineage>
        <taxon>Bacteria</taxon>
        <taxon>Pseudomonadati</taxon>
        <taxon>Pseudomonadota</taxon>
        <taxon>Gammaproteobacteria</taxon>
        <taxon>Alteromonadales</taxon>
        <taxon>Alteromonadaceae</taxon>
        <taxon>Lacimicrobium</taxon>
    </lineage>
</organism>
<dbReference type="Proteomes" id="UP000068447">
    <property type="component" value="Chromosome"/>
</dbReference>
<evidence type="ECO:0000256" key="2">
    <source>
        <dbReference type="SAM" id="SignalP"/>
    </source>
</evidence>
<proteinExistence type="inferred from homology"/>
<feature type="domain" description="Beta-lactamase-related" evidence="3">
    <location>
        <begin position="30"/>
        <end position="352"/>
    </location>
</feature>
<dbReference type="SUPFAM" id="SSF56601">
    <property type="entry name" value="beta-lactamase/transpeptidase-like"/>
    <property type="match status" value="1"/>
</dbReference>
<accession>A0A0U2Z1R3</accession>
<dbReference type="GO" id="GO:0016787">
    <property type="term" value="F:hydrolase activity"/>
    <property type="evidence" value="ECO:0007669"/>
    <property type="project" value="UniProtKB-KW"/>
</dbReference>
<dbReference type="OrthoDB" id="119951at2"/>
<dbReference type="InterPro" id="IPR051478">
    <property type="entry name" value="Beta-lactamase-like_AB/R"/>
</dbReference>
<feature type="chain" id="PRO_5006835180" evidence="2">
    <location>
        <begin position="20"/>
        <end position="387"/>
    </location>
</feature>
<dbReference type="KEGG" id="lal:AT746_00110"/>
<evidence type="ECO:0000313" key="5">
    <source>
        <dbReference type="Proteomes" id="UP000068447"/>
    </source>
</evidence>
<evidence type="ECO:0000256" key="1">
    <source>
        <dbReference type="ARBA" id="ARBA00038473"/>
    </source>
</evidence>
<dbReference type="PANTHER" id="PTHR22935">
    <property type="entry name" value="PENICILLIN-BINDING PROTEIN"/>
    <property type="match status" value="1"/>
</dbReference>
<sequence>MRYWSFAGVLWLFSLAASAQDNWVGQFAEDVKREVRHRNIPGYAFAVVSADHPEQIFTYGHSTYGGQPIDETTLFRLASVSKTFTSVLTSKLVEQGKLQWSLPVSQLAPDYPFLPELANTLTLNHIISQSSGYMPNAYDNLIEANYPVKRVLNELAGLQPICKPGECYTYQNALFGVLSEGLNHGLQQNYGQLLTQHLLMPLNMKRTSIGRQPLIADDNWAQPHVLIGRGKWRKVKVREDYYRFAPAAGINTSIRDMTQWLRLMLGYYPHILSDYAIEDVLTPRIRTSRELYRRHWRDHLNDAHYGLGWRIYDFDGQRLAHHGGWVKGYRADISFAPDHGVGLVLLMNAESNVVNEIIVNFWQQHFELAKIRARALPVVSASTTQEQ</sequence>
<keyword evidence="5" id="KW-1185">Reference proteome</keyword>
<dbReference type="STRING" id="1526571.AT746_00110"/>
<evidence type="ECO:0000313" key="4">
    <source>
        <dbReference type="EMBL" id="ALS96835.1"/>
    </source>
</evidence>
<dbReference type="AlphaFoldDB" id="A0A0U2Z1R3"/>
<evidence type="ECO:0000259" key="3">
    <source>
        <dbReference type="Pfam" id="PF00144"/>
    </source>
</evidence>
<dbReference type="Pfam" id="PF00144">
    <property type="entry name" value="Beta-lactamase"/>
    <property type="match status" value="1"/>
</dbReference>
<name>A0A0U2Z1R3_9ALTE</name>
<dbReference type="PANTHER" id="PTHR22935:SF95">
    <property type="entry name" value="BETA-LACTAMASE-LIKE 1-RELATED"/>
    <property type="match status" value="1"/>
</dbReference>
<reference evidence="4 5" key="1">
    <citation type="submission" date="2015-12" db="EMBL/GenBank/DDBJ databases">
        <title>Complete genome of Lacimicrobium alkaliphilum KCTC 32984.</title>
        <authorList>
            <person name="Kim S.-G."/>
            <person name="Lee Y.-J."/>
        </authorList>
    </citation>
    <scope>NUCLEOTIDE SEQUENCE [LARGE SCALE GENOMIC DNA]</scope>
    <source>
        <strain evidence="4 5">YelD216</strain>
    </source>
</reference>
<comment type="similarity">
    <text evidence="1">Belongs to the beta-lactamase family.</text>
</comment>
<dbReference type="InterPro" id="IPR001466">
    <property type="entry name" value="Beta-lactam-related"/>
</dbReference>
<dbReference type="EMBL" id="CP013650">
    <property type="protein sequence ID" value="ALS96835.1"/>
    <property type="molecule type" value="Genomic_DNA"/>
</dbReference>